<dbReference type="OrthoDB" id="133632at2"/>
<evidence type="ECO:0000313" key="2">
    <source>
        <dbReference type="EMBL" id="CUS35297.1"/>
    </source>
</evidence>
<dbReference type="AlphaFoldDB" id="A0A0S4LC45"/>
<dbReference type="Proteomes" id="UP000198736">
    <property type="component" value="Unassembled WGS sequence"/>
</dbReference>
<dbReference type="InterPro" id="IPR010982">
    <property type="entry name" value="Lambda_DNA-bd_dom_sf"/>
</dbReference>
<protein>
    <recommendedName>
        <fullName evidence="1">HigA2-like helix-turn-helix domain-containing protein</fullName>
    </recommendedName>
</protein>
<evidence type="ECO:0000259" key="1">
    <source>
        <dbReference type="Pfam" id="PF13744"/>
    </source>
</evidence>
<organism evidence="2 3">
    <name type="scientific">Candidatus Nitrospira nitrificans</name>
    <dbReference type="NCBI Taxonomy" id="1742973"/>
    <lineage>
        <taxon>Bacteria</taxon>
        <taxon>Pseudomonadati</taxon>
        <taxon>Nitrospirota</taxon>
        <taxon>Nitrospiria</taxon>
        <taxon>Nitrospirales</taxon>
        <taxon>Nitrospiraceae</taxon>
        <taxon>Nitrospira</taxon>
    </lineage>
</organism>
<evidence type="ECO:0000313" key="3">
    <source>
        <dbReference type="Proteomes" id="UP000198736"/>
    </source>
</evidence>
<keyword evidence="3" id="KW-1185">Reference proteome</keyword>
<name>A0A0S4LC45_9BACT</name>
<feature type="domain" description="HigA2-like helix-turn-helix" evidence="1">
    <location>
        <begin position="24"/>
        <end position="99"/>
    </location>
</feature>
<dbReference type="Gene3D" id="1.10.260.40">
    <property type="entry name" value="lambda repressor-like DNA-binding domains"/>
    <property type="match status" value="1"/>
</dbReference>
<dbReference type="SUPFAM" id="SSF47413">
    <property type="entry name" value="lambda repressor-like DNA-binding domains"/>
    <property type="match status" value="1"/>
</dbReference>
<dbReference type="Pfam" id="PF13744">
    <property type="entry name" value="HTH_37"/>
    <property type="match status" value="1"/>
</dbReference>
<reference evidence="3" key="1">
    <citation type="submission" date="2015-10" db="EMBL/GenBank/DDBJ databases">
        <authorList>
            <person name="Luecker S."/>
            <person name="Luecker S."/>
        </authorList>
    </citation>
    <scope>NUCLEOTIDE SEQUENCE [LARGE SCALE GENOMIC DNA]</scope>
</reference>
<proteinExistence type="predicted"/>
<dbReference type="InterPro" id="IPR039554">
    <property type="entry name" value="HigA2-like_HTH"/>
</dbReference>
<gene>
    <name evidence="2" type="ORF">COMA2_20195</name>
</gene>
<sequence>MASARTSKRVTVRTAEDMGHALGLSAADTAEMEFRSELTVALARIIQAGRLTHAAIAKGAGTSRTRVTAIANGNTHGVSTDVLIRVLAATGHRAEVRVKKAAA</sequence>
<accession>A0A0S4LC45</accession>
<dbReference type="EMBL" id="CZPZ01000012">
    <property type="protein sequence ID" value="CUS35297.1"/>
    <property type="molecule type" value="Genomic_DNA"/>
</dbReference>
<dbReference type="GO" id="GO:0003677">
    <property type="term" value="F:DNA binding"/>
    <property type="evidence" value="ECO:0007669"/>
    <property type="project" value="InterPro"/>
</dbReference>
<dbReference type="RefSeq" id="WP_090896737.1">
    <property type="nucleotide sequence ID" value="NZ_CZPZ01000012.1"/>
</dbReference>